<name>A0ABR2L049_9EUKA</name>
<dbReference type="Pfam" id="PF00069">
    <property type="entry name" value="Pkinase"/>
    <property type="match status" value="1"/>
</dbReference>
<dbReference type="InterPro" id="IPR000719">
    <property type="entry name" value="Prot_kinase_dom"/>
</dbReference>
<evidence type="ECO:0000313" key="2">
    <source>
        <dbReference type="EMBL" id="KAK8896745.1"/>
    </source>
</evidence>
<dbReference type="SUPFAM" id="SSF81901">
    <property type="entry name" value="HCP-like"/>
    <property type="match status" value="1"/>
</dbReference>
<dbReference type="Proteomes" id="UP001470230">
    <property type="component" value="Unassembled WGS sequence"/>
</dbReference>
<dbReference type="SMART" id="SM00220">
    <property type="entry name" value="S_TKc"/>
    <property type="match status" value="1"/>
</dbReference>
<dbReference type="PROSITE" id="PS50011">
    <property type="entry name" value="PROTEIN_KINASE_DOM"/>
    <property type="match status" value="1"/>
</dbReference>
<dbReference type="InterPro" id="IPR032675">
    <property type="entry name" value="LRR_dom_sf"/>
</dbReference>
<protein>
    <recommendedName>
        <fullName evidence="1">Protein kinase domain-containing protein</fullName>
    </recommendedName>
</protein>
<accession>A0ABR2L049</accession>
<dbReference type="InterPro" id="IPR006597">
    <property type="entry name" value="Sel1-like"/>
</dbReference>
<dbReference type="InterPro" id="IPR051681">
    <property type="entry name" value="Ser/Thr_Kinases-Pseudokinases"/>
</dbReference>
<comment type="caution">
    <text evidence="2">The sequence shown here is derived from an EMBL/GenBank/DDBJ whole genome shotgun (WGS) entry which is preliminary data.</text>
</comment>
<dbReference type="Gene3D" id="1.25.40.10">
    <property type="entry name" value="Tetratricopeptide repeat domain"/>
    <property type="match status" value="2"/>
</dbReference>
<reference evidence="2 3" key="1">
    <citation type="submission" date="2024-04" db="EMBL/GenBank/DDBJ databases">
        <title>Tritrichomonas musculus Genome.</title>
        <authorList>
            <person name="Alves-Ferreira E."/>
            <person name="Grigg M."/>
            <person name="Lorenzi H."/>
            <person name="Galac M."/>
        </authorList>
    </citation>
    <scope>NUCLEOTIDE SEQUENCE [LARGE SCALE GENOMIC DNA]</scope>
    <source>
        <strain evidence="2 3">EAF2021</strain>
    </source>
</reference>
<dbReference type="InterPro" id="IPR008271">
    <property type="entry name" value="Ser/Thr_kinase_AS"/>
</dbReference>
<dbReference type="Pfam" id="PF13306">
    <property type="entry name" value="LRR_5"/>
    <property type="match status" value="1"/>
</dbReference>
<dbReference type="PRINTS" id="PR00109">
    <property type="entry name" value="TYRKINASE"/>
</dbReference>
<dbReference type="SUPFAM" id="SSF56112">
    <property type="entry name" value="Protein kinase-like (PK-like)"/>
    <property type="match status" value="1"/>
</dbReference>
<gene>
    <name evidence="2" type="ORF">M9Y10_014662</name>
</gene>
<dbReference type="Gene3D" id="1.10.510.10">
    <property type="entry name" value="Transferase(Phosphotransferase) domain 1"/>
    <property type="match status" value="1"/>
</dbReference>
<evidence type="ECO:0000313" key="3">
    <source>
        <dbReference type="Proteomes" id="UP001470230"/>
    </source>
</evidence>
<dbReference type="Gene3D" id="3.80.10.10">
    <property type="entry name" value="Ribonuclease Inhibitor"/>
    <property type="match status" value="1"/>
</dbReference>
<dbReference type="InterPro" id="IPR001245">
    <property type="entry name" value="Ser-Thr/Tyr_kinase_cat_dom"/>
</dbReference>
<dbReference type="SMART" id="SM00671">
    <property type="entry name" value="SEL1"/>
    <property type="match status" value="3"/>
</dbReference>
<dbReference type="InterPro" id="IPR011990">
    <property type="entry name" value="TPR-like_helical_dom_sf"/>
</dbReference>
<dbReference type="PROSITE" id="PS00108">
    <property type="entry name" value="PROTEIN_KINASE_ST"/>
    <property type="match status" value="1"/>
</dbReference>
<sequence length="805" mass="93239">MEATVDINKFVEIEFIDEGSYGKVYKIADIETRQIFAAKILKEPINSISDDDLIFLSREVNLNSGMDHPSVSKHIGFSPIGFNQSPNPVIIMKYYKNGPLKKFIKNKNQYKGLWNDTEKLILIFGIASGMMYLHAHNIIHRDLKLDNILLDDKLFAIICDFGHAKRIDSNGNFISIIESTKYAKGTPVYMAPEVFITNESSKESDVYAFGILLYEMLTETTPYEGFDLIHLLMAVQNGQRPLFTKPIDDSYKDLIERCWSQDPKDRPSFEEIVELLKNDKFITPNVNKKTFRSYVEYIESYNSSFTFNSIIKPENCIQFAQKQFQEYDLRSFNDRKTTFSTFLSKIGLFDENICPENVLEQLDTKCRELILDVKNDAEKQYLVGTYFIEQKCGFPLNIPLGEEYLERSISKGNTNSVVYLSKMLIDGVLINRDYQKASTYLSKHYGKDDRIFYLYGKVLKKKGNFKESFKKFKEGSEKNIIECYHEYGKHLFWGKGCTIDIKKAFHYFNLSRTEGLKKSDFYIKVFDKLKEYEYFNKLSTNNKYFFIKKVIEHNLKEHNKDDEIMLGNEIKIYSYEIYDCLINFAFQDIYFILMLKLFDSISIEIFYPMKLFELALSHLADIKKYLISDMNILVYLSKNQIPSDLAPFHVIDNIEIMPPVQKIQKFAFGKFSSLTQIKIPSSVKSIGEYAFCGCEKLTNIEILSSLTSIEKHTFDKCFSLIQIRIPSSVTLIDEYAFSECKSLEEIIIPSSVKSIGKKCFYNCSSLTNISFDSPCTLMSIQESTFELCSSLTKINIPPSITSFCF</sequence>
<proteinExistence type="predicted"/>
<dbReference type="EMBL" id="JAPFFF010000002">
    <property type="protein sequence ID" value="KAK8896745.1"/>
    <property type="molecule type" value="Genomic_DNA"/>
</dbReference>
<dbReference type="InterPro" id="IPR011009">
    <property type="entry name" value="Kinase-like_dom_sf"/>
</dbReference>
<dbReference type="SUPFAM" id="SSF52058">
    <property type="entry name" value="L domain-like"/>
    <property type="match status" value="1"/>
</dbReference>
<feature type="domain" description="Protein kinase" evidence="1">
    <location>
        <begin position="10"/>
        <end position="282"/>
    </location>
</feature>
<keyword evidence="3" id="KW-1185">Reference proteome</keyword>
<dbReference type="PANTHER" id="PTHR44329">
    <property type="entry name" value="SERINE/THREONINE-PROTEIN KINASE TNNI3K-RELATED"/>
    <property type="match status" value="1"/>
</dbReference>
<dbReference type="PANTHER" id="PTHR44329:SF214">
    <property type="entry name" value="PROTEIN KINASE DOMAIN-CONTAINING PROTEIN"/>
    <property type="match status" value="1"/>
</dbReference>
<evidence type="ECO:0000259" key="1">
    <source>
        <dbReference type="PROSITE" id="PS50011"/>
    </source>
</evidence>
<organism evidence="2 3">
    <name type="scientific">Tritrichomonas musculus</name>
    <dbReference type="NCBI Taxonomy" id="1915356"/>
    <lineage>
        <taxon>Eukaryota</taxon>
        <taxon>Metamonada</taxon>
        <taxon>Parabasalia</taxon>
        <taxon>Tritrichomonadida</taxon>
        <taxon>Tritrichomonadidae</taxon>
        <taxon>Tritrichomonas</taxon>
    </lineage>
</organism>
<dbReference type="InterPro" id="IPR026906">
    <property type="entry name" value="LRR_5"/>
</dbReference>